<accession>A0AAN8WTR8</accession>
<comment type="caution">
    <text evidence="4">The sequence shown here is derived from an EMBL/GenBank/DDBJ whole genome shotgun (WGS) entry which is preliminary data.</text>
</comment>
<keyword evidence="1" id="KW-1133">Transmembrane helix</keyword>
<feature type="signal peptide" evidence="2">
    <location>
        <begin position="1"/>
        <end position="20"/>
    </location>
</feature>
<protein>
    <recommendedName>
        <fullName evidence="3">PXA domain-containing protein</fullName>
    </recommendedName>
</protein>
<keyword evidence="5" id="KW-1185">Reference proteome</keyword>
<sequence length="137" mass="14454">MWPAAVGGLLAAWCIGAVWGWGSDGGSLGVVLPLSLIVGGISAMILGATLTIAAYVKLSGKHQVTIRIPEEIPALHALTSSVRCDLETTLPTRQGVVITRKIDGAINELIDTFIQNNVTPWYSDLVNDGTCSIEALR</sequence>
<feature type="chain" id="PRO_5042942907" description="PXA domain-containing protein" evidence="2">
    <location>
        <begin position="21"/>
        <end position="137"/>
    </location>
</feature>
<evidence type="ECO:0000313" key="5">
    <source>
        <dbReference type="Proteomes" id="UP001381693"/>
    </source>
</evidence>
<dbReference type="Proteomes" id="UP001381693">
    <property type="component" value="Unassembled WGS sequence"/>
</dbReference>
<reference evidence="4 5" key="1">
    <citation type="submission" date="2023-11" db="EMBL/GenBank/DDBJ databases">
        <title>Halocaridina rubra genome assembly.</title>
        <authorList>
            <person name="Smith C."/>
        </authorList>
    </citation>
    <scope>NUCLEOTIDE SEQUENCE [LARGE SCALE GENOMIC DNA]</scope>
    <source>
        <strain evidence="4">EP-1</strain>
        <tissue evidence="4">Whole</tissue>
    </source>
</reference>
<proteinExistence type="predicted"/>
<dbReference type="PROSITE" id="PS51207">
    <property type="entry name" value="PXA"/>
    <property type="match status" value="1"/>
</dbReference>
<dbReference type="AlphaFoldDB" id="A0AAN8WTR8"/>
<gene>
    <name evidence="4" type="ORF">SK128_020601</name>
</gene>
<keyword evidence="1" id="KW-0472">Membrane</keyword>
<keyword evidence="2" id="KW-0732">Signal</keyword>
<dbReference type="EMBL" id="JAXCGZ010015498">
    <property type="protein sequence ID" value="KAK7070181.1"/>
    <property type="molecule type" value="Genomic_DNA"/>
</dbReference>
<feature type="transmembrane region" description="Helical" evidence="1">
    <location>
        <begin position="30"/>
        <end position="56"/>
    </location>
</feature>
<evidence type="ECO:0000256" key="2">
    <source>
        <dbReference type="SAM" id="SignalP"/>
    </source>
</evidence>
<evidence type="ECO:0000259" key="3">
    <source>
        <dbReference type="PROSITE" id="PS51207"/>
    </source>
</evidence>
<keyword evidence="1" id="KW-0812">Transmembrane</keyword>
<organism evidence="4 5">
    <name type="scientific">Halocaridina rubra</name>
    <name type="common">Hawaiian red shrimp</name>
    <dbReference type="NCBI Taxonomy" id="373956"/>
    <lineage>
        <taxon>Eukaryota</taxon>
        <taxon>Metazoa</taxon>
        <taxon>Ecdysozoa</taxon>
        <taxon>Arthropoda</taxon>
        <taxon>Crustacea</taxon>
        <taxon>Multicrustacea</taxon>
        <taxon>Malacostraca</taxon>
        <taxon>Eumalacostraca</taxon>
        <taxon>Eucarida</taxon>
        <taxon>Decapoda</taxon>
        <taxon>Pleocyemata</taxon>
        <taxon>Caridea</taxon>
        <taxon>Atyoidea</taxon>
        <taxon>Atyidae</taxon>
        <taxon>Halocaridina</taxon>
    </lineage>
</organism>
<dbReference type="InterPro" id="IPR003114">
    <property type="entry name" value="Phox_assoc"/>
</dbReference>
<evidence type="ECO:0000256" key="1">
    <source>
        <dbReference type="SAM" id="Phobius"/>
    </source>
</evidence>
<evidence type="ECO:0000313" key="4">
    <source>
        <dbReference type="EMBL" id="KAK7070181.1"/>
    </source>
</evidence>
<feature type="domain" description="PXA" evidence="3">
    <location>
        <begin position="99"/>
        <end position="137"/>
    </location>
</feature>
<name>A0AAN8WTR8_HALRR</name>